<dbReference type="PANTHER" id="PTHR13886:SF4">
    <property type="entry name" value="JNK-INTERACTING PROTEIN 3"/>
    <property type="match status" value="1"/>
</dbReference>
<reference evidence="14 15" key="1">
    <citation type="submission" date="2023-01" db="EMBL/GenBank/DDBJ databases">
        <authorList>
            <person name="Whitehead M."/>
        </authorList>
    </citation>
    <scope>NUCLEOTIDE SEQUENCE [LARGE SCALE GENOMIC DNA]</scope>
</reference>
<dbReference type="Gene3D" id="1.20.58.1770">
    <property type="match status" value="1"/>
</dbReference>
<sequence length="1268" mass="143027">MAQEVVYGTQDDTHVVMSEKVQSLAGSIYQEFEKMISKYDEEVVKNLMPLVVNVLECLDLSHTENQEHEVEVELLREDNEQLVTQYEREKQLRKSAEQKLLEMEDYIEDEKKDYQSKIESLESIVRMLELKSKNASDHVYRLEEKEQDMKQEYTKLHERYTELIKTHMDNIERTKILMGSGDRMDNPRSMRMPFMSMAHMNRSSGPVSFGFSSLESPSTLKSIDGSNEYPLVISNSPPGSMHSNSSLKNELQNQDLETSEAESRLRVDQISERGWSETLNSISKADDSSPDEVPEIVEEIEATPKNAVMSLSGRSHTQREQRPSTNVLYQEFSFQDHEVQIDSEEVPEITGNWVHPGDYASSVSSETEPETPLSIGMGKEVENLIKENTELLATKNALNIVKDDLIIKVDELTSEQHILREELKALQTLNVRLAQKASEVEEEFKKTKQELEQLKLNKSDSDEEKSYAERKRFTRVEMARVILERNKFKEQLMDLEESLRWQETVRAIRLEPNEKKKQGVWRLFSNLFGTSVKPNDTGLGSGNSGGGVVARPRSIHYDPSSHQVGPPSIMKRRSMIEGGRYSRYEDDIFSDKSKRPDRRVHFGRIRTHIPREESWLQAYGWSMPADPSNGRPLLSMPQQSNSPSTNYPVPVLVNCCSPLADTEPGMKMWCATGVNLSGGVTKDGGEIVGASVFYNNNNNNNNNMEEPISKNTELSDTIDESLEMKKLDEELKENSRSNVESELVLSSLIWICTTTNNNTKVVIIDANKPDIVLETFHISCQAHIGCIASVPGALENDYMDNDVINCEPEQTEEVTEEDKQLPKDKKSDVEIGKIMFVSCAAGSEETYLDDNHKSEELLSDTNSDKVDDEDSISDSIQPDSYSCEISRRPSLLKEGIIKDGISDPLNENGIAKEDLDKMSSVLPTVWLGFENGCIFVHSAKSQWRQCLHSVKLKDAVLSIIYVDGRVLCALANGTVVVFRRDDDGRWDLSKYHSVTLGPPQNAARCLVSVNSKRVWCGYKNKVHIIHPRSLVVIHTLEAHPHKESKVRTMVWVGDGVWVSIRLDSTIRLYHAYNYNHLQDVDVQPFIIKMLGSDKPQLSCIRITAMLVASNRLWIGTGIGVVISVPLLDKGLLGFPINKEVKVYSEPKTQEITPSSFTPYCSMAHAQLSVHGFRDSVKFFVSVPGSGGFSAASAVQQDDPIVESVPDAEHLTSTLIIAGGEGYIDFRSDEQGDGDYFDRTEKNQLFLWGVHTEAKSKARLNVDLLNNTI</sequence>
<name>A0AAV0VK55_9HEMI</name>
<evidence type="ECO:0000256" key="4">
    <source>
        <dbReference type="ARBA" id="ARBA00022553"/>
    </source>
</evidence>
<dbReference type="GO" id="GO:0016192">
    <property type="term" value="P:vesicle-mediated transport"/>
    <property type="evidence" value="ECO:0007669"/>
    <property type="project" value="TreeGrafter"/>
</dbReference>
<dbReference type="InterPro" id="IPR039911">
    <property type="entry name" value="JIP3/JIP4"/>
</dbReference>
<evidence type="ECO:0000259" key="13">
    <source>
        <dbReference type="PROSITE" id="PS51777"/>
    </source>
</evidence>
<feature type="region of interest" description="Disordered" evidence="11">
    <location>
        <begin position="850"/>
        <end position="881"/>
    </location>
</feature>
<feature type="coiled-coil region" evidence="10">
    <location>
        <begin position="402"/>
        <end position="498"/>
    </location>
</feature>
<feature type="domain" description="RH2" evidence="13">
    <location>
        <begin position="470"/>
        <end position="551"/>
    </location>
</feature>
<dbReference type="Pfam" id="PF16471">
    <property type="entry name" value="JIP_LZII"/>
    <property type="match status" value="1"/>
</dbReference>
<dbReference type="Proteomes" id="UP001160148">
    <property type="component" value="Unassembled WGS sequence"/>
</dbReference>
<comment type="function">
    <text evidence="6">The JNK-interacting protein (JIP) group of scaffold proteins selectively mediates JNK-signaling by aggregating specific components of the MAPK cascade to form a functional JNK signaling module. May function as a regulator of vesicle transport, through interactions with the JNK-signaling components and motor proteins. Syd is required for efficient kinesin-I mediated axonal transport.</text>
</comment>
<dbReference type="PROSITE" id="PS51777">
    <property type="entry name" value="RH2"/>
    <property type="match status" value="1"/>
</dbReference>
<dbReference type="PROSITE" id="PS51776">
    <property type="entry name" value="RH1"/>
    <property type="match status" value="1"/>
</dbReference>
<comment type="caution">
    <text evidence="14">The sequence shown here is derived from an EMBL/GenBank/DDBJ whole genome shotgun (WGS) entry which is preliminary data.</text>
</comment>
<accession>A0AAV0VK55</accession>
<comment type="similarity">
    <text evidence="2">Belongs to the JIP scaffold family.</text>
</comment>
<feature type="coiled-coil region" evidence="10">
    <location>
        <begin position="65"/>
        <end position="159"/>
    </location>
</feature>
<evidence type="ECO:0000256" key="1">
    <source>
        <dbReference type="ARBA" id="ARBA00004556"/>
    </source>
</evidence>
<dbReference type="Gene3D" id="2.130.10.10">
    <property type="entry name" value="YVTN repeat-like/Quinoprotein amine dehydrogenase"/>
    <property type="match status" value="1"/>
</dbReference>
<dbReference type="InterPro" id="IPR036322">
    <property type="entry name" value="WD40_repeat_dom_sf"/>
</dbReference>
<feature type="domain" description="RH1" evidence="12">
    <location>
        <begin position="4"/>
        <end position="92"/>
    </location>
</feature>
<evidence type="ECO:0000256" key="5">
    <source>
        <dbReference type="ARBA" id="ARBA00023054"/>
    </source>
</evidence>
<dbReference type="SUPFAM" id="SSF50978">
    <property type="entry name" value="WD40 repeat-like"/>
    <property type="match status" value="1"/>
</dbReference>
<dbReference type="GO" id="GO:0030159">
    <property type="term" value="F:signaling receptor complex adaptor activity"/>
    <property type="evidence" value="ECO:0007669"/>
    <property type="project" value="TreeGrafter"/>
</dbReference>
<evidence type="ECO:0000256" key="2">
    <source>
        <dbReference type="ARBA" id="ARBA00009866"/>
    </source>
</evidence>
<gene>
    <name evidence="14" type="ORF">MEUPH1_LOCUS1745</name>
</gene>
<evidence type="ECO:0000256" key="6">
    <source>
        <dbReference type="ARBA" id="ARBA00059054"/>
    </source>
</evidence>
<proteinExistence type="inferred from homology"/>
<dbReference type="GO" id="GO:0008432">
    <property type="term" value="F:JUN kinase binding"/>
    <property type="evidence" value="ECO:0007669"/>
    <property type="project" value="TreeGrafter"/>
</dbReference>
<dbReference type="Pfam" id="PF09744">
    <property type="entry name" value="RH1"/>
    <property type="match status" value="1"/>
</dbReference>
<dbReference type="GO" id="GO:0005078">
    <property type="term" value="F:MAP-kinase scaffold activity"/>
    <property type="evidence" value="ECO:0007669"/>
    <property type="project" value="InterPro"/>
</dbReference>
<keyword evidence="5 10" id="KW-0175">Coiled coil</keyword>
<dbReference type="FunFam" id="1.20.5.1000:FF:000001">
    <property type="entry name" value="C-Jun-amino-terminal kinase-interacting protein 3 isoform X2"/>
    <property type="match status" value="1"/>
</dbReference>
<evidence type="ECO:0000256" key="3">
    <source>
        <dbReference type="ARBA" id="ARBA00022490"/>
    </source>
</evidence>
<dbReference type="InterPro" id="IPR034744">
    <property type="entry name" value="RH2"/>
</dbReference>
<keyword evidence="15" id="KW-1185">Reference proteome</keyword>
<dbReference type="InterPro" id="IPR034743">
    <property type="entry name" value="RH1"/>
</dbReference>
<evidence type="ECO:0000256" key="8">
    <source>
        <dbReference type="ARBA" id="ARBA00069747"/>
    </source>
</evidence>
<dbReference type="Gene3D" id="1.20.5.1000">
    <property type="entry name" value="arf6 gtpase in complex with a specific effector, jip4"/>
    <property type="match status" value="1"/>
</dbReference>
<evidence type="ECO:0000256" key="7">
    <source>
        <dbReference type="ARBA" id="ARBA00064055"/>
    </source>
</evidence>
<organism evidence="14 15">
    <name type="scientific">Macrosiphum euphorbiae</name>
    <name type="common">potato aphid</name>
    <dbReference type="NCBI Taxonomy" id="13131"/>
    <lineage>
        <taxon>Eukaryota</taxon>
        <taxon>Metazoa</taxon>
        <taxon>Ecdysozoa</taxon>
        <taxon>Arthropoda</taxon>
        <taxon>Hexapoda</taxon>
        <taxon>Insecta</taxon>
        <taxon>Pterygota</taxon>
        <taxon>Neoptera</taxon>
        <taxon>Paraneoptera</taxon>
        <taxon>Hemiptera</taxon>
        <taxon>Sternorrhyncha</taxon>
        <taxon>Aphidomorpha</taxon>
        <taxon>Aphidoidea</taxon>
        <taxon>Aphididae</taxon>
        <taxon>Macrosiphini</taxon>
        <taxon>Macrosiphum</taxon>
    </lineage>
</organism>
<evidence type="ECO:0000313" key="14">
    <source>
        <dbReference type="EMBL" id="CAI6344631.1"/>
    </source>
</evidence>
<evidence type="ECO:0000256" key="9">
    <source>
        <dbReference type="ARBA" id="ARBA00082388"/>
    </source>
</evidence>
<evidence type="ECO:0000256" key="10">
    <source>
        <dbReference type="SAM" id="Coils"/>
    </source>
</evidence>
<comment type="subunit">
    <text evidence="7">Forms homo- and heterooligomeric complexes. Binds the TPR motif-containing C-terminal of kinesin light chain, Klc. Pre-assembled syd scaffolding complexes are then transported as a cargo of kinesin, to the required subcellular location.</text>
</comment>
<dbReference type="Pfam" id="PF19056">
    <property type="entry name" value="WD40_2"/>
    <property type="match status" value="1"/>
</dbReference>
<dbReference type="PANTHER" id="PTHR13886">
    <property type="entry name" value="JNK/SAPK-ASSOCIATED PROTEIN"/>
    <property type="match status" value="1"/>
</dbReference>
<evidence type="ECO:0000256" key="11">
    <source>
        <dbReference type="SAM" id="MobiDB-lite"/>
    </source>
</evidence>
<keyword evidence="3" id="KW-0963">Cytoplasm</keyword>
<dbReference type="GO" id="GO:0019894">
    <property type="term" value="F:kinesin binding"/>
    <property type="evidence" value="ECO:0007669"/>
    <property type="project" value="TreeGrafter"/>
</dbReference>
<dbReference type="GO" id="GO:0048471">
    <property type="term" value="C:perinuclear region of cytoplasm"/>
    <property type="evidence" value="ECO:0007669"/>
    <property type="project" value="UniProtKB-SubCell"/>
</dbReference>
<comment type="subcellular location">
    <subcellularLocation>
        <location evidence="1">Cytoplasm</location>
        <location evidence="1">Perinuclear region</location>
    </subcellularLocation>
</comment>
<dbReference type="InterPro" id="IPR032486">
    <property type="entry name" value="JIP_LZII"/>
</dbReference>
<dbReference type="AlphaFoldDB" id="A0AAV0VK55"/>
<dbReference type="EMBL" id="CARXXK010000001">
    <property type="protein sequence ID" value="CAI6344631.1"/>
    <property type="molecule type" value="Genomic_DNA"/>
</dbReference>
<evidence type="ECO:0000259" key="12">
    <source>
        <dbReference type="PROSITE" id="PS51776"/>
    </source>
</evidence>
<dbReference type="FunFam" id="1.20.58.1770:FF:000001">
    <property type="entry name" value="C-Jun-amino-terminal kinase-interacting protein 3 isoform X1"/>
    <property type="match status" value="1"/>
</dbReference>
<evidence type="ECO:0000313" key="15">
    <source>
        <dbReference type="Proteomes" id="UP001160148"/>
    </source>
</evidence>
<keyword evidence="4" id="KW-0597">Phosphoprotein</keyword>
<protein>
    <recommendedName>
        <fullName evidence="8">JNK-interacting protein 3</fullName>
    </recommendedName>
    <alternativeName>
        <fullName evidence="9">Protein sunday driver</fullName>
    </alternativeName>
</protein>
<feature type="region of interest" description="Disordered" evidence="11">
    <location>
        <begin position="230"/>
        <end position="269"/>
    </location>
</feature>
<feature type="compositionally biased region" description="Polar residues" evidence="11">
    <location>
        <begin position="233"/>
        <end position="256"/>
    </location>
</feature>
<dbReference type="InterPro" id="IPR015943">
    <property type="entry name" value="WD40/YVTN_repeat-like_dom_sf"/>
</dbReference>